<name>A0AA45W325_9RHOB</name>
<reference evidence="2 4" key="1">
    <citation type="submission" date="2017-01" db="EMBL/GenBank/DDBJ databases">
        <authorList>
            <person name="Varghese N."/>
            <person name="Submissions S."/>
        </authorList>
    </citation>
    <scope>NUCLEOTIDE SEQUENCE [LARGE SCALE GENOMIC DNA]</scope>
    <source>
        <strain evidence="2 4">DSM 18447</strain>
    </source>
</reference>
<evidence type="ECO:0000313" key="5">
    <source>
        <dbReference type="Proteomes" id="UP001215549"/>
    </source>
</evidence>
<evidence type="ECO:0000313" key="2">
    <source>
        <dbReference type="EMBL" id="SIS71628.1"/>
    </source>
</evidence>
<evidence type="ECO:0000256" key="1">
    <source>
        <dbReference type="SAM" id="MobiDB-lite"/>
    </source>
</evidence>
<keyword evidence="5" id="KW-1185">Reference proteome</keyword>
<dbReference type="RefSeq" id="WP_141225781.1">
    <property type="nucleotide sequence ID" value="NZ_CP067140.1"/>
</dbReference>
<feature type="region of interest" description="Disordered" evidence="1">
    <location>
        <begin position="1"/>
        <end position="21"/>
    </location>
</feature>
<evidence type="ECO:0000313" key="4">
    <source>
        <dbReference type="Proteomes" id="UP000186216"/>
    </source>
</evidence>
<dbReference type="EMBL" id="CP067140">
    <property type="protein sequence ID" value="WCR04991.1"/>
    <property type="molecule type" value="Genomic_DNA"/>
</dbReference>
<accession>A0AA45W325</accession>
<gene>
    <name evidence="3" type="ORF">JHX88_09915</name>
    <name evidence="2" type="ORF">SAMN05421772_103220</name>
</gene>
<proteinExistence type="predicted"/>
<protein>
    <submittedName>
        <fullName evidence="2">Uncharacterized protein</fullName>
    </submittedName>
</protein>
<dbReference type="Proteomes" id="UP001215549">
    <property type="component" value="Chromosome"/>
</dbReference>
<dbReference type="EMBL" id="FTOU01000003">
    <property type="protein sequence ID" value="SIS71628.1"/>
    <property type="molecule type" value="Genomic_DNA"/>
</dbReference>
<dbReference type="AlphaFoldDB" id="A0AA45W325"/>
<reference evidence="3 5" key="2">
    <citation type="submission" date="2021-01" db="EMBL/GenBank/DDBJ databases">
        <title>Biogeographic distribution of Paracoccus.</title>
        <authorList>
            <person name="Hollensteiner J."/>
            <person name="Leineberger J."/>
            <person name="Brinkhoff T."/>
            <person name="Daniel R."/>
        </authorList>
    </citation>
    <scope>NUCLEOTIDE SEQUENCE [LARGE SCALE GENOMIC DNA]</scope>
    <source>
        <strain evidence="3 5">DSM 18447</strain>
    </source>
</reference>
<organism evidence="2 4">
    <name type="scientific">Paracoccus saliphilus</name>
    <dbReference type="NCBI Taxonomy" id="405559"/>
    <lineage>
        <taxon>Bacteria</taxon>
        <taxon>Pseudomonadati</taxon>
        <taxon>Pseudomonadota</taxon>
        <taxon>Alphaproteobacteria</taxon>
        <taxon>Rhodobacterales</taxon>
        <taxon>Paracoccaceae</taxon>
        <taxon>Paracoccus</taxon>
    </lineage>
</organism>
<sequence length="182" mass="19852">MSNKLDSRKAKPPRRTRIKPGTPMLSAAEQVMLVTARGAVGDAHALLVDGRPVAARESLEALAEIYSDVQVSDGLERQMLYDLPPVWLIDSHLHRRREKALTHYLPGGQFNEHGVFELRDQENGLWVLVHPNDCWSGTLTGAQDFVKGEGLTGLIAIVTGDGVAATVDKLARKFKIGGPGHD</sequence>
<evidence type="ECO:0000313" key="3">
    <source>
        <dbReference type="EMBL" id="WCR04991.1"/>
    </source>
</evidence>
<dbReference type="Proteomes" id="UP000186216">
    <property type="component" value="Unassembled WGS sequence"/>
</dbReference>